<proteinExistence type="inferred from homology"/>
<organism evidence="10 12">
    <name type="scientific">Halorubrum ejinorense</name>
    <dbReference type="NCBI Taxonomy" id="425309"/>
    <lineage>
        <taxon>Archaea</taxon>
        <taxon>Methanobacteriati</taxon>
        <taxon>Methanobacteriota</taxon>
        <taxon>Stenosarchaea group</taxon>
        <taxon>Halobacteria</taxon>
        <taxon>Halobacteriales</taxon>
        <taxon>Haloferacaceae</taxon>
        <taxon>Halorubrum</taxon>
    </lineage>
</organism>
<evidence type="ECO:0000256" key="5">
    <source>
        <dbReference type="ARBA" id="ARBA00022592"/>
    </source>
</evidence>
<evidence type="ECO:0000256" key="1">
    <source>
        <dbReference type="ARBA" id="ARBA00001981"/>
    </source>
</evidence>
<dbReference type="GO" id="GO:0016020">
    <property type="term" value="C:membrane"/>
    <property type="evidence" value="ECO:0007669"/>
    <property type="project" value="UniProtKB-SubCell"/>
</dbReference>
<evidence type="ECO:0000256" key="4">
    <source>
        <dbReference type="ARBA" id="ARBA00022448"/>
    </source>
</evidence>
<evidence type="ECO:0000256" key="2">
    <source>
        <dbReference type="ARBA" id="ARBA00004141"/>
    </source>
</evidence>
<evidence type="ECO:0000256" key="9">
    <source>
        <dbReference type="RuleBase" id="RU363058"/>
    </source>
</evidence>
<feature type="transmembrane region" description="Helical" evidence="9">
    <location>
        <begin position="105"/>
        <end position="123"/>
    </location>
</feature>
<evidence type="ECO:0000256" key="6">
    <source>
        <dbReference type="ARBA" id="ARBA00022692"/>
    </source>
</evidence>
<evidence type="ECO:0000256" key="7">
    <source>
        <dbReference type="ARBA" id="ARBA00022989"/>
    </source>
</evidence>
<dbReference type="GO" id="GO:0005315">
    <property type="term" value="F:phosphate transmembrane transporter activity"/>
    <property type="evidence" value="ECO:0007669"/>
    <property type="project" value="InterPro"/>
</dbReference>
<feature type="transmembrane region" description="Helical" evidence="9">
    <location>
        <begin position="220"/>
        <end position="246"/>
    </location>
</feature>
<comment type="similarity">
    <text evidence="3 9">Belongs to the inorganic phosphate transporter (PiT) (TC 2.A.20) family.</text>
</comment>
<dbReference type="PANTHER" id="PTHR11101:SF80">
    <property type="entry name" value="PHOSPHATE TRANSPORTER"/>
    <property type="match status" value="1"/>
</dbReference>
<keyword evidence="5 9" id="KW-0592">Phosphate transport</keyword>
<feature type="transmembrane region" description="Helical" evidence="9">
    <location>
        <begin position="6"/>
        <end position="28"/>
    </location>
</feature>
<dbReference type="EMBL" id="BAAADQ010000006">
    <property type="protein sequence ID" value="GAA0540651.1"/>
    <property type="molecule type" value="Genomic_DNA"/>
</dbReference>
<comment type="subcellular location">
    <subcellularLocation>
        <location evidence="2 9">Membrane</location>
        <topology evidence="2 9">Multi-pass membrane protein</topology>
    </subcellularLocation>
</comment>
<comment type="function">
    <text evidence="1">Potential transporter for phosphate.</text>
</comment>
<sequence>MNDLLIGGVFLATFVGINIGGSSTGVAFGPAIGANAVTRVGAGVLMSVSAIIGGWTVGRNVVTTVGNDIVAAPVFSLSAGFVVLACIGMTLLVANVLGIPTSTSMVAVGAMVGMGIGSVGVKWEVLVRIARWWIVAPVIAFGTAAAIGRWKYDEIAARVGVTEPTTSPVTLDWTDGKPRLQVADGATRSDVVSTVLLLVIACYMGFSAGASNVANAVAPLVGSGVVSLDIALLVAVGAISFGAFTIARRTMATVGSDLTDLPMTAAVVVAVIGATITTGLSYLGIPASLALSTVTAIIGLGWGRAQRGKSRVAPSPPATREETVRCEKPPSYAVHPSAVTLFRGSMVARVLAVWMIAPLAAGTAALALTVSVL</sequence>
<name>A0AAV3SQX0_9EURY</name>
<evidence type="ECO:0000313" key="10">
    <source>
        <dbReference type="EMBL" id="GAA0540651.1"/>
    </source>
</evidence>
<dbReference type="EMBL" id="JBEDNW010000008">
    <property type="protein sequence ID" value="MEZ3168493.1"/>
    <property type="molecule type" value="Genomic_DNA"/>
</dbReference>
<feature type="transmembrane region" description="Helical" evidence="9">
    <location>
        <begin position="40"/>
        <end position="58"/>
    </location>
</feature>
<accession>A0AAV3SQX0</accession>
<evidence type="ECO:0000313" key="13">
    <source>
        <dbReference type="Proteomes" id="UP001567571"/>
    </source>
</evidence>
<keyword evidence="7 9" id="KW-1133">Transmembrane helix</keyword>
<protein>
    <recommendedName>
        <fullName evidence="9">Phosphate transporter</fullName>
    </recommendedName>
</protein>
<reference evidence="11 13" key="3">
    <citation type="submission" date="2024-06" db="EMBL/GenBank/DDBJ databases">
        <title>Halorubrum miltondacostae sp. nov., a potential PHA producer isolated from an inland solar saltern in Rio Maior, Portugal.</title>
        <authorList>
            <person name="Albuquerque L."/>
            <person name="Viver T."/>
            <person name="Barroso C."/>
            <person name="Claudino R."/>
            <person name="Galvan M."/>
            <person name="Simoes G."/>
            <person name="Lobo Da Cunha A."/>
            <person name="Egas C."/>
        </authorList>
    </citation>
    <scope>NUCLEOTIDE SEQUENCE [LARGE SCALE GENOMIC DNA]</scope>
    <source>
        <strain evidence="11 13">DSM 18646</strain>
    </source>
</reference>
<dbReference type="GO" id="GO:0035435">
    <property type="term" value="P:phosphate ion transmembrane transport"/>
    <property type="evidence" value="ECO:0007669"/>
    <property type="project" value="TreeGrafter"/>
</dbReference>
<dbReference type="AlphaFoldDB" id="A0AAV3SQX0"/>
<dbReference type="Proteomes" id="UP001501425">
    <property type="component" value="Unassembled WGS sequence"/>
</dbReference>
<gene>
    <name evidence="11" type="ORF">ABNG02_14305</name>
    <name evidence="10" type="ORF">GCM10008994_14670</name>
</gene>
<feature type="transmembrane region" description="Helical" evidence="9">
    <location>
        <begin position="129"/>
        <end position="148"/>
    </location>
</feature>
<feature type="transmembrane region" description="Helical" evidence="9">
    <location>
        <begin position="70"/>
        <end position="93"/>
    </location>
</feature>
<evidence type="ECO:0000256" key="3">
    <source>
        <dbReference type="ARBA" id="ARBA00009916"/>
    </source>
</evidence>
<dbReference type="Proteomes" id="UP001567571">
    <property type="component" value="Unassembled WGS sequence"/>
</dbReference>
<dbReference type="PANTHER" id="PTHR11101">
    <property type="entry name" value="PHOSPHATE TRANSPORTER"/>
    <property type="match status" value="1"/>
</dbReference>
<comment type="caution">
    <text evidence="10">The sequence shown here is derived from an EMBL/GenBank/DDBJ whole genome shotgun (WGS) entry which is preliminary data.</text>
</comment>
<keyword evidence="13" id="KW-1185">Reference proteome</keyword>
<feature type="transmembrane region" description="Helical" evidence="9">
    <location>
        <begin position="195"/>
        <end position="214"/>
    </location>
</feature>
<reference evidence="10" key="2">
    <citation type="submission" date="2023-12" db="EMBL/GenBank/DDBJ databases">
        <authorList>
            <person name="Sun Q."/>
            <person name="Inoue M."/>
        </authorList>
    </citation>
    <scope>NUCLEOTIDE SEQUENCE</scope>
    <source>
        <strain evidence="10">JCM 14265</strain>
    </source>
</reference>
<evidence type="ECO:0000313" key="11">
    <source>
        <dbReference type="EMBL" id="MEZ3168493.1"/>
    </source>
</evidence>
<feature type="transmembrane region" description="Helical" evidence="9">
    <location>
        <begin position="351"/>
        <end position="372"/>
    </location>
</feature>
<keyword evidence="8 9" id="KW-0472">Membrane</keyword>
<feature type="transmembrane region" description="Helical" evidence="9">
    <location>
        <begin position="282"/>
        <end position="302"/>
    </location>
</feature>
<evidence type="ECO:0000313" key="12">
    <source>
        <dbReference type="Proteomes" id="UP001501425"/>
    </source>
</evidence>
<keyword evidence="6 9" id="KW-0812">Transmembrane</keyword>
<feature type="transmembrane region" description="Helical" evidence="9">
    <location>
        <begin position="258"/>
        <end position="276"/>
    </location>
</feature>
<reference evidence="10" key="1">
    <citation type="journal article" date="2014" name="Int. J. Syst. Evol. Microbiol.">
        <title>Complete genome sequence of Corynebacterium casei LMG S-19264T (=DSM 44701T), isolated from a smear-ripened cheese.</title>
        <authorList>
            <consortium name="US DOE Joint Genome Institute (JGI-PGF)"/>
            <person name="Walter F."/>
            <person name="Albersmeier A."/>
            <person name="Kalinowski J."/>
            <person name="Ruckert C."/>
        </authorList>
    </citation>
    <scope>NUCLEOTIDE SEQUENCE</scope>
    <source>
        <strain evidence="10">JCM 14265</strain>
    </source>
</reference>
<dbReference type="RefSeq" id="WP_343777924.1">
    <property type="nucleotide sequence ID" value="NZ_BAAADQ010000006.1"/>
</dbReference>
<keyword evidence="4 9" id="KW-0813">Transport</keyword>
<dbReference type="Pfam" id="PF01384">
    <property type="entry name" value="PHO4"/>
    <property type="match status" value="1"/>
</dbReference>
<evidence type="ECO:0000256" key="8">
    <source>
        <dbReference type="ARBA" id="ARBA00023136"/>
    </source>
</evidence>
<dbReference type="InterPro" id="IPR001204">
    <property type="entry name" value="Phos_transporter"/>
</dbReference>